<evidence type="ECO:0000313" key="2">
    <source>
        <dbReference type="Proteomes" id="UP001162992"/>
    </source>
</evidence>
<gene>
    <name evidence="1" type="ORF">O6H91_10G080000</name>
</gene>
<dbReference type="Proteomes" id="UP001162992">
    <property type="component" value="Chromosome 10"/>
</dbReference>
<evidence type="ECO:0000313" key="1">
    <source>
        <dbReference type="EMBL" id="KAJ7541859.1"/>
    </source>
</evidence>
<dbReference type="EMBL" id="CM055101">
    <property type="protein sequence ID" value="KAJ7541859.1"/>
    <property type="molecule type" value="Genomic_DNA"/>
</dbReference>
<comment type="caution">
    <text evidence="1">The sequence shown here is derived from an EMBL/GenBank/DDBJ whole genome shotgun (WGS) entry which is preliminary data.</text>
</comment>
<sequence length="164" mass="18076">MVESVDSAIEIGRCGSEQEKVSTRQPRQSLITRAIKQVSSLFQLLLKLGYDDHRRAIHSLKVGLALSLVCLLTILEPVYNVIGRNTIWALMTVIVVFEYTAVQKHGRNKHRSSYGNNRRSMQKQNTDASTVLVTASQLHRSGGSGQGSPLQGTGKVWCKGGRTV</sequence>
<protein>
    <submittedName>
        <fullName evidence="1">Uncharacterized protein</fullName>
    </submittedName>
</protein>
<accession>A0ACC2CIJ5</accession>
<keyword evidence="2" id="KW-1185">Reference proteome</keyword>
<proteinExistence type="predicted"/>
<organism evidence="1 2">
    <name type="scientific">Diphasiastrum complanatum</name>
    <name type="common">Issler's clubmoss</name>
    <name type="synonym">Lycopodium complanatum</name>
    <dbReference type="NCBI Taxonomy" id="34168"/>
    <lineage>
        <taxon>Eukaryota</taxon>
        <taxon>Viridiplantae</taxon>
        <taxon>Streptophyta</taxon>
        <taxon>Embryophyta</taxon>
        <taxon>Tracheophyta</taxon>
        <taxon>Lycopodiopsida</taxon>
        <taxon>Lycopodiales</taxon>
        <taxon>Lycopodiaceae</taxon>
        <taxon>Lycopodioideae</taxon>
        <taxon>Diphasiastrum</taxon>
    </lineage>
</organism>
<reference evidence="2" key="1">
    <citation type="journal article" date="2024" name="Proc. Natl. Acad. Sci. U.S.A.">
        <title>Extraordinary preservation of gene collinearity over three hundred million years revealed in homosporous lycophytes.</title>
        <authorList>
            <person name="Li C."/>
            <person name="Wickell D."/>
            <person name="Kuo L.Y."/>
            <person name="Chen X."/>
            <person name="Nie B."/>
            <person name="Liao X."/>
            <person name="Peng D."/>
            <person name="Ji J."/>
            <person name="Jenkins J."/>
            <person name="Williams M."/>
            <person name="Shu S."/>
            <person name="Plott C."/>
            <person name="Barry K."/>
            <person name="Rajasekar S."/>
            <person name="Grimwood J."/>
            <person name="Han X."/>
            <person name="Sun S."/>
            <person name="Hou Z."/>
            <person name="He W."/>
            <person name="Dai G."/>
            <person name="Sun C."/>
            <person name="Schmutz J."/>
            <person name="Leebens-Mack J.H."/>
            <person name="Li F.W."/>
            <person name="Wang L."/>
        </authorList>
    </citation>
    <scope>NUCLEOTIDE SEQUENCE [LARGE SCALE GENOMIC DNA]</scope>
    <source>
        <strain evidence="2">cv. PW_Plant_1</strain>
    </source>
</reference>
<name>A0ACC2CIJ5_DIPCM</name>